<keyword evidence="1" id="KW-0812">Transmembrane</keyword>
<accession>A0A9P5Y8D2</accession>
<feature type="transmembrane region" description="Helical" evidence="1">
    <location>
        <begin position="210"/>
        <end position="232"/>
    </location>
</feature>
<comment type="caution">
    <text evidence="2">The sequence shown here is derived from an EMBL/GenBank/DDBJ whole genome shotgun (WGS) entry which is preliminary data.</text>
</comment>
<dbReference type="Proteomes" id="UP000807353">
    <property type="component" value="Unassembled WGS sequence"/>
</dbReference>
<feature type="transmembrane region" description="Helical" evidence="1">
    <location>
        <begin position="122"/>
        <end position="144"/>
    </location>
</feature>
<name>A0A9P5Y8D2_9AGAR</name>
<feature type="transmembrane region" description="Helical" evidence="1">
    <location>
        <begin position="164"/>
        <end position="183"/>
    </location>
</feature>
<dbReference type="EMBL" id="MU150257">
    <property type="protein sequence ID" value="KAF9464070.1"/>
    <property type="molecule type" value="Genomic_DNA"/>
</dbReference>
<evidence type="ECO:0000313" key="3">
    <source>
        <dbReference type="Proteomes" id="UP000807353"/>
    </source>
</evidence>
<dbReference type="OrthoDB" id="2896404at2759"/>
<organism evidence="2 3">
    <name type="scientific">Collybia nuda</name>
    <dbReference type="NCBI Taxonomy" id="64659"/>
    <lineage>
        <taxon>Eukaryota</taxon>
        <taxon>Fungi</taxon>
        <taxon>Dikarya</taxon>
        <taxon>Basidiomycota</taxon>
        <taxon>Agaricomycotina</taxon>
        <taxon>Agaricomycetes</taxon>
        <taxon>Agaricomycetidae</taxon>
        <taxon>Agaricales</taxon>
        <taxon>Tricholomatineae</taxon>
        <taxon>Clitocybaceae</taxon>
        <taxon>Collybia</taxon>
    </lineage>
</organism>
<proteinExistence type="predicted"/>
<reference evidence="2" key="1">
    <citation type="submission" date="2020-11" db="EMBL/GenBank/DDBJ databases">
        <authorList>
            <consortium name="DOE Joint Genome Institute"/>
            <person name="Ahrendt S."/>
            <person name="Riley R."/>
            <person name="Andreopoulos W."/>
            <person name="Labutti K."/>
            <person name="Pangilinan J."/>
            <person name="Ruiz-Duenas F.J."/>
            <person name="Barrasa J.M."/>
            <person name="Sanchez-Garcia M."/>
            <person name="Camarero S."/>
            <person name="Miyauchi S."/>
            <person name="Serrano A."/>
            <person name="Linde D."/>
            <person name="Babiker R."/>
            <person name="Drula E."/>
            <person name="Ayuso-Fernandez I."/>
            <person name="Pacheco R."/>
            <person name="Padilla G."/>
            <person name="Ferreira P."/>
            <person name="Barriuso J."/>
            <person name="Kellner H."/>
            <person name="Castanera R."/>
            <person name="Alfaro M."/>
            <person name="Ramirez L."/>
            <person name="Pisabarro A.G."/>
            <person name="Kuo A."/>
            <person name="Tritt A."/>
            <person name="Lipzen A."/>
            <person name="He G."/>
            <person name="Yan M."/>
            <person name="Ng V."/>
            <person name="Cullen D."/>
            <person name="Martin F."/>
            <person name="Rosso M.-N."/>
            <person name="Henrissat B."/>
            <person name="Hibbett D."/>
            <person name="Martinez A.T."/>
            <person name="Grigoriev I.V."/>
        </authorList>
    </citation>
    <scope>NUCLEOTIDE SEQUENCE</scope>
    <source>
        <strain evidence="2">CBS 247.69</strain>
    </source>
</reference>
<evidence type="ECO:0000256" key="1">
    <source>
        <dbReference type="SAM" id="Phobius"/>
    </source>
</evidence>
<gene>
    <name evidence="2" type="ORF">BDZ94DRAFT_1297476</name>
</gene>
<keyword evidence="1" id="KW-0472">Membrane</keyword>
<keyword evidence="1" id="KW-1133">Transmembrane helix</keyword>
<feature type="transmembrane region" description="Helical" evidence="1">
    <location>
        <begin position="82"/>
        <end position="102"/>
    </location>
</feature>
<dbReference type="AlphaFoldDB" id="A0A9P5Y8D2"/>
<feature type="transmembrane region" description="Helical" evidence="1">
    <location>
        <begin position="52"/>
        <end position="75"/>
    </location>
</feature>
<evidence type="ECO:0000313" key="2">
    <source>
        <dbReference type="EMBL" id="KAF9464070.1"/>
    </source>
</evidence>
<keyword evidence="3" id="KW-1185">Reference proteome</keyword>
<sequence>MKEFSHKGRHRSHMSLRFLSTAPLAAFFHPDSLLMSVIWSRGVERPLVSQNIIAFDVLASLGIVSVTAVFVPAVFSPRIRRSATWFGMLTSWLVYSLSYVLLFGRQFSMKFPPHGLCMLQAILVYVMPPLCSVATTCFTIDFFLKISKVKIQGKKIGYKTGKFIIALPWASGLVIAIEAILVINDDTAVTLDPNHFYCHITNSIPTMVNIGILCLCSLIVIPLEIYTGILLYRNWAVIKNSNGKNAHVALSTLVRLILFSFIVSLAIALTLFTATHLGKFVAAWGIVLVTLPIFSAICFGTQQDLLNVWLFWRRPSSSKGSDIDGQRPKDVEG</sequence>
<protein>
    <submittedName>
        <fullName evidence="2">Uncharacterized protein</fullName>
    </submittedName>
</protein>
<feature type="transmembrane region" description="Helical" evidence="1">
    <location>
        <begin position="253"/>
        <end position="274"/>
    </location>
</feature>
<feature type="transmembrane region" description="Helical" evidence="1">
    <location>
        <begin position="280"/>
        <end position="300"/>
    </location>
</feature>